<dbReference type="Proteomes" id="UP000186268">
    <property type="component" value="Unassembled WGS sequence"/>
</dbReference>
<name>A0A1Q5TBX3_9GAMM</name>
<keyword evidence="2" id="KW-1185">Reference proteome</keyword>
<reference evidence="1 2" key="1">
    <citation type="submission" date="2016-09" db="EMBL/GenBank/DDBJ databases">
        <title>Xenorhabdus thuongxuanensis sp. nov. and Xenorhabdus eapokensis sp. nov., isolated from Steinernema species.</title>
        <authorList>
            <person name="Kaempfer P."/>
            <person name="Tobias N.J."/>
            <person name="Phan Ke L."/>
            <person name="Bode H.B."/>
            <person name="Glaeser S.P."/>
        </authorList>
    </citation>
    <scope>NUCLEOTIDE SEQUENCE [LARGE SCALE GENOMIC DNA]</scope>
    <source>
        <strain evidence="1 2">DL20</strain>
    </source>
</reference>
<dbReference type="AlphaFoldDB" id="A0A1Q5TBX3"/>
<organism evidence="1 2">
    <name type="scientific">Xenorhabdus eapokensis</name>
    <dbReference type="NCBI Taxonomy" id="1873482"/>
    <lineage>
        <taxon>Bacteria</taxon>
        <taxon>Pseudomonadati</taxon>
        <taxon>Pseudomonadota</taxon>
        <taxon>Gammaproteobacteria</taxon>
        <taxon>Enterobacterales</taxon>
        <taxon>Morganellaceae</taxon>
        <taxon>Xenorhabdus</taxon>
    </lineage>
</organism>
<dbReference type="EMBL" id="MKGQ01000125">
    <property type="protein sequence ID" value="OKO97722.1"/>
    <property type="molecule type" value="Genomic_DNA"/>
</dbReference>
<evidence type="ECO:0000313" key="1">
    <source>
        <dbReference type="EMBL" id="OKO97722.1"/>
    </source>
</evidence>
<gene>
    <name evidence="1" type="ORF">Xedl_03912</name>
</gene>
<comment type="caution">
    <text evidence="1">The sequence shown here is derived from an EMBL/GenBank/DDBJ whole genome shotgun (WGS) entry which is preliminary data.</text>
</comment>
<proteinExistence type="predicted"/>
<evidence type="ECO:0000313" key="2">
    <source>
        <dbReference type="Proteomes" id="UP000186268"/>
    </source>
</evidence>
<protein>
    <submittedName>
        <fullName evidence="1">Uncharacterized protein</fullName>
    </submittedName>
</protein>
<sequence length="196" mass="21175">MQCQPLTAFRIFKQQLVIPFALVGLGAEGHLGFTARQPARWNVAGVVGTPGNDRLIRVAVQKIHHHFLADTRDRQHAPALPRPRLGDAYPAGTLVIALAVAIPRELEANSPVLITENLFAGRPHHFGDLRAVNHGFWQRRRAPVLVMADKVELAVQAGARAAVGGFQRLGLAAGMAGAHDLPGLIQIFPRVVVQGE</sequence>
<accession>A0A1Q5TBX3</accession>